<dbReference type="AlphaFoldDB" id="A0A383XRI9"/>
<dbReference type="GO" id="GO:0003677">
    <property type="term" value="F:DNA binding"/>
    <property type="evidence" value="ECO:0007669"/>
    <property type="project" value="UniProtKB-KW"/>
</dbReference>
<proteinExistence type="predicted"/>
<dbReference type="GO" id="GO:0003700">
    <property type="term" value="F:DNA-binding transcription factor activity"/>
    <property type="evidence" value="ECO:0007669"/>
    <property type="project" value="InterPro"/>
</dbReference>
<name>A0A383XRI9_9GAMM</name>
<dbReference type="InterPro" id="IPR000551">
    <property type="entry name" value="MerR-type_HTH_dom"/>
</dbReference>
<dbReference type="InterPro" id="IPR009061">
    <property type="entry name" value="DNA-bd_dom_put_sf"/>
</dbReference>
<gene>
    <name evidence="6" type="ORF">DEH80_13545</name>
</gene>
<evidence type="ECO:0000256" key="2">
    <source>
        <dbReference type="ARBA" id="ARBA00023015"/>
    </source>
</evidence>
<feature type="domain" description="HTH merR-type" evidence="5">
    <location>
        <begin position="1"/>
        <end position="67"/>
    </location>
</feature>
<dbReference type="RefSeq" id="WP_109721047.1">
    <property type="nucleotide sequence ID" value="NZ_QEQK01000012.1"/>
</dbReference>
<comment type="caution">
    <text evidence="6">The sequence shown here is derived from an EMBL/GenBank/DDBJ whole genome shotgun (WGS) entry which is preliminary data.</text>
</comment>
<accession>A0A383XRI9</accession>
<dbReference type="OrthoDB" id="9808480at2"/>
<evidence type="ECO:0000313" key="7">
    <source>
        <dbReference type="Proteomes" id="UP000251800"/>
    </source>
</evidence>
<dbReference type="PANTHER" id="PTHR30204:SF69">
    <property type="entry name" value="MERR-FAMILY TRANSCRIPTIONAL REGULATOR"/>
    <property type="match status" value="1"/>
</dbReference>
<dbReference type="InterPro" id="IPR047057">
    <property type="entry name" value="MerR_fam"/>
</dbReference>
<dbReference type="Pfam" id="PF13411">
    <property type="entry name" value="MerR_1"/>
    <property type="match status" value="1"/>
</dbReference>
<evidence type="ECO:0000259" key="5">
    <source>
        <dbReference type="PROSITE" id="PS50937"/>
    </source>
</evidence>
<dbReference type="PANTHER" id="PTHR30204">
    <property type="entry name" value="REDOX-CYCLING DRUG-SENSING TRANSCRIPTIONAL ACTIVATOR SOXR"/>
    <property type="match status" value="1"/>
</dbReference>
<evidence type="ECO:0000256" key="1">
    <source>
        <dbReference type="ARBA" id="ARBA00022491"/>
    </source>
</evidence>
<dbReference type="SUPFAM" id="SSF46955">
    <property type="entry name" value="Putative DNA-binding domain"/>
    <property type="match status" value="1"/>
</dbReference>
<dbReference type="Proteomes" id="UP000251800">
    <property type="component" value="Unassembled WGS sequence"/>
</dbReference>
<keyword evidence="1" id="KW-0678">Repressor</keyword>
<keyword evidence="4" id="KW-0804">Transcription</keyword>
<dbReference type="Gene3D" id="1.10.1660.10">
    <property type="match status" value="1"/>
</dbReference>
<organism evidence="6 7">
    <name type="scientific">Abyssibacter profundi</name>
    <dbReference type="NCBI Taxonomy" id="2182787"/>
    <lineage>
        <taxon>Bacteria</taxon>
        <taxon>Pseudomonadati</taxon>
        <taxon>Pseudomonadota</taxon>
        <taxon>Gammaproteobacteria</taxon>
        <taxon>Chromatiales</taxon>
        <taxon>Oceanococcaceae</taxon>
        <taxon>Abyssibacter</taxon>
    </lineage>
</organism>
<reference evidence="6 7" key="1">
    <citation type="submission" date="2018-05" db="EMBL/GenBank/DDBJ databases">
        <title>Abyssibacter profundi OUC007T gen. nov., sp. nov, a marine bacterium isolated from seawater of the Mariana Trench.</title>
        <authorList>
            <person name="Zhou S."/>
        </authorList>
    </citation>
    <scope>NUCLEOTIDE SEQUENCE [LARGE SCALE GENOMIC DNA]</scope>
    <source>
        <strain evidence="6 7">OUC007</strain>
    </source>
</reference>
<keyword evidence="2" id="KW-0805">Transcription regulation</keyword>
<dbReference type="PROSITE" id="PS50937">
    <property type="entry name" value="HTH_MERR_2"/>
    <property type="match status" value="1"/>
</dbReference>
<keyword evidence="3" id="KW-0238">DNA-binding</keyword>
<evidence type="ECO:0000256" key="4">
    <source>
        <dbReference type="ARBA" id="ARBA00023163"/>
    </source>
</evidence>
<sequence>MYIGEVAKRTGATARAIRLYESLGLLVVPRRGRYRVYDATHVEFIQLIKHAQTVGVTLAELQTLRRDGNDLDWSALDGLLQRKHGQLQQDIADKQAQAALITRYRQVIADCVARDLARCEPLG</sequence>
<protein>
    <submittedName>
        <fullName evidence="6">Transcriptional regulator</fullName>
    </submittedName>
</protein>
<dbReference type="EMBL" id="QEQK01000012">
    <property type="protein sequence ID" value="PWN55243.1"/>
    <property type="molecule type" value="Genomic_DNA"/>
</dbReference>
<keyword evidence="7" id="KW-1185">Reference proteome</keyword>
<evidence type="ECO:0000313" key="6">
    <source>
        <dbReference type="EMBL" id="PWN55243.1"/>
    </source>
</evidence>
<evidence type="ECO:0000256" key="3">
    <source>
        <dbReference type="ARBA" id="ARBA00023125"/>
    </source>
</evidence>
<dbReference type="SMART" id="SM00422">
    <property type="entry name" value="HTH_MERR"/>
    <property type="match status" value="1"/>
</dbReference>